<dbReference type="PROSITE" id="PS50994">
    <property type="entry name" value="INTEGRASE"/>
    <property type="match status" value="1"/>
</dbReference>
<dbReference type="SMART" id="SM00249">
    <property type="entry name" value="PHD"/>
    <property type="match status" value="1"/>
</dbReference>
<reference evidence="8" key="2">
    <citation type="submission" date="2025-05" db="UniProtKB">
        <authorList>
            <consortium name="EnsemblMetazoa"/>
        </authorList>
    </citation>
    <scope>IDENTIFICATION</scope>
    <source>
        <strain evidence="8">Foshan</strain>
    </source>
</reference>
<evidence type="ECO:0000313" key="8">
    <source>
        <dbReference type="EnsemblMetazoa" id="AALFPA23_011478.P16279"/>
    </source>
</evidence>
<evidence type="ECO:0008006" key="10">
    <source>
        <dbReference type="Google" id="ProtNLM"/>
    </source>
</evidence>
<dbReference type="InterPro" id="IPR043128">
    <property type="entry name" value="Rev_trsase/Diguanyl_cyclase"/>
</dbReference>
<dbReference type="InterPro" id="IPR043502">
    <property type="entry name" value="DNA/RNA_pol_sf"/>
</dbReference>
<evidence type="ECO:0000256" key="2">
    <source>
        <dbReference type="ARBA" id="ARBA00022771"/>
    </source>
</evidence>
<dbReference type="Gene3D" id="3.10.10.10">
    <property type="entry name" value="HIV Type 1 Reverse Transcriptase, subunit A, domain 1"/>
    <property type="match status" value="1"/>
</dbReference>
<evidence type="ECO:0000256" key="5">
    <source>
        <dbReference type="SAM" id="MobiDB-lite"/>
    </source>
</evidence>
<name>A0ABM1YRE3_AEDAL</name>
<keyword evidence="9" id="KW-1185">Reference proteome</keyword>
<accession>A0ABM1YRE3</accession>
<dbReference type="SUPFAM" id="SSF53098">
    <property type="entry name" value="Ribonuclease H-like"/>
    <property type="match status" value="1"/>
</dbReference>
<dbReference type="PANTHER" id="PTHR47331">
    <property type="entry name" value="PHD-TYPE DOMAIN-CONTAINING PROTEIN"/>
    <property type="match status" value="1"/>
</dbReference>
<dbReference type="InterPro" id="IPR001584">
    <property type="entry name" value="Integrase_cat-core"/>
</dbReference>
<dbReference type="EnsemblMetazoa" id="AALFPA23_011478.R16279">
    <property type="protein sequence ID" value="AALFPA23_011478.P16279"/>
    <property type="gene ID" value="AALFPA23_011478"/>
</dbReference>
<dbReference type="GeneID" id="134288278"/>
<dbReference type="InterPro" id="IPR019786">
    <property type="entry name" value="Zinc_finger_PHD-type_CS"/>
</dbReference>
<feature type="domain" description="PHD-type" evidence="6">
    <location>
        <begin position="22"/>
        <end position="71"/>
    </location>
</feature>
<evidence type="ECO:0000259" key="6">
    <source>
        <dbReference type="PROSITE" id="PS50016"/>
    </source>
</evidence>
<feature type="domain" description="Integrase catalytic" evidence="7">
    <location>
        <begin position="1727"/>
        <end position="1913"/>
    </location>
</feature>
<protein>
    <recommendedName>
        <fullName evidence="10">Endonuclease</fullName>
    </recommendedName>
</protein>
<evidence type="ECO:0000256" key="4">
    <source>
        <dbReference type="PROSITE-ProRule" id="PRU00146"/>
    </source>
</evidence>
<dbReference type="CDD" id="cd15489">
    <property type="entry name" value="PHD_SF"/>
    <property type="match status" value="1"/>
</dbReference>
<evidence type="ECO:0000256" key="1">
    <source>
        <dbReference type="ARBA" id="ARBA00022723"/>
    </source>
</evidence>
<dbReference type="Gene3D" id="3.30.70.270">
    <property type="match status" value="1"/>
</dbReference>
<evidence type="ECO:0000313" key="9">
    <source>
        <dbReference type="Proteomes" id="UP000069940"/>
    </source>
</evidence>
<dbReference type="PROSITE" id="PS01359">
    <property type="entry name" value="ZF_PHD_1"/>
    <property type="match status" value="1"/>
</dbReference>
<dbReference type="Proteomes" id="UP000069940">
    <property type="component" value="Unassembled WGS sequence"/>
</dbReference>
<dbReference type="Pfam" id="PF00078">
    <property type="entry name" value="RVT_1"/>
    <property type="match status" value="1"/>
</dbReference>
<dbReference type="InterPro" id="IPR008042">
    <property type="entry name" value="Retrotrans_Pao"/>
</dbReference>
<dbReference type="InterPro" id="IPR040676">
    <property type="entry name" value="DUF5641"/>
</dbReference>
<dbReference type="InterPro" id="IPR005312">
    <property type="entry name" value="DUF1759"/>
</dbReference>
<evidence type="ECO:0000256" key="3">
    <source>
        <dbReference type="ARBA" id="ARBA00022833"/>
    </source>
</evidence>
<sequence>MSNAEQTANTSNPKTPENKERTTNCVCCDRPETIDDCVQCDQCNGWWHMVCAEVTASVADRSWTCGHCLPLSVSSRTTSSSIRAARSALKKKQLEDQQAMEQRHLAEKYKLMEEELNEMDEISSNRSRISKRTSLDRVKQWQRKCAEQSGDKQGLPVDGQPVDGASTILQGGLCNPQDSGKAILERPADQLDINVSLPNPASQIRDQRAEVVGKLDAVQQARSGAIVAGCRPDSGFYRPPLNSTEKSHSFPRLSNATCDQQQSTGAIPKQQKVSINPGKVDSQCPPVAHQGKPLFEPPNSICMPPRSDNSLQQIIKQFGSLAPSATASFRTNILPPGTNTGHRPPANPLLILAEPPNVGSLPHGHTIPYYESVPPLVEPQNVGASPQGNPVTSIGTVPPPPGLPIVDNFTPSPSQLAARQVMSRDLPTFSGDPADWPIFISSFMNSTLACGYNSAENLARLQRCLKGPAYESVKSRLLLPESVPQVIDTLRLLYGRPELLISVLLQKVRSVPSPKAEKLETIIDFGLAVRSLCDHLEAAGQHEHLSNPTLLMEMVDKLPAHTKLQWAEYIQQHPVVNMKIFGDFMLRIVTAVSRVTTYVGNIDHQKAKQKGSVYAHTSETEPMYEPEREEKRPCFCCRKPGHRVAECAVFRAYTVDDRWKFVQHMGLCRSCLNNHGRRSCKNAMQCVFEGCQYRHHPLLHSDRSDRVSERPTQGLSTVQHHTHRHFKQTLLFRIIPVVISGPRATVETFAFLDDGSDLSLIESKLVEQLGIDGWKKPLCLKWTGNVSRIEQESKHVRVGIKGVNSQQQFALNDIRTVEELTLPEQSLDYDKLSQRYRYLRGLPVNSYDRAVPRLLIGVNNASLTVPLQVKEGRKDEPIAVKTRLGWCIFGGRGSTATHSLNYHACECSNDQELHNSVKEYFAMEDAGTRSAVVLESEEDKRAREIMEQTTTRVGEKFETGLLWKYNDIEFPNSYSMAIRRLECLERRMMRDPDLARNLKNQILEYQRKGYAHRATEEELAEADPKRVWYLPLGAVMNPRKPGKVRLIWDAAAKVDGISLNSMLLKGPDQLTSLPAVLSRFRQYKVGVSADIKEMFHQLVIRRPDRHSQRFLFRNSPEEMVGIYLMDVATFGSSCSPASAQFVKNKNAEEFVDLYPRAVEGIIKNHYVDDYLDSFENEEEAERVSQEVRTVHQKGGFLLRNWLSNSTSVLSGLREDELKASKSICKSGMENSDRVLGMLWQTTEDTLRFSMEVTEEIQKVIEKGDRPTKRQMLRCLMSIFDPLGLISVFLVHGKILLQDVWRAGLQWDEKVPEEIFQRWVRWTGMFPRIESLCIPRCYFQGATAQIYERLQLHIFVDASESAFSAVAYFRVVHMGGEPECAIVAAKTKVAPLKPLSIPRLELQAAVLGSRLMSFVQENHSVEVKQRFIWSDSATVLAWLRSDHRRYKQYVACRIGELLSTTDVAEWRWVPSKQNPADRATKWGKNACPDASDAWFKGPEFLRLSEEHWPRQPSISNKPEEELRSCFLIQGSTISESVVDFDRFSNWRRLLGAVGYAHRFVDNCKRKRRGERLELLHLTQDELRKAKNTVLRNVQWLDFPDEMLLLSKRQAELPKTSTLYKLTPTIDECGVLRVDGRIGAAPNASFDTRFPVILPRKNSVTKLIVEDFHKAFHHGNSETVVNEIRQFYHISRLRTVVKQVSIACQLCKVTRALPKIPRMAPLPIARLASYTRPFTYTGIDFFGPLLVKVGRSSVKRWMCVFTCLTIRAVHVEVAHSLSTSSCIKCIRRFVCRRGAPAEIYTDNGTNFQGAERQLREQLAEIRDGLAVTFTNTDTKWMFIPPSAPHMGGAWERMVRSIKTAMEVAYNSDRKLDDEGLETLAVEAESIVNSRPLTYLPLEATEAEALTPNHFLLGSSRGIRQPAVPVSDPAVVAKKSWNQIQQQLDVFWKRWIREYLPMLTKRMKWFDEVPPIAVGDLVLIVEDVRRNGWIRGRVKEVVAAKDGRIRQAIVQTARGMLRRPVSKLAVLEVELGGKTGTGGQCYGGEDVTASTAPRCHRD</sequence>
<feature type="region of interest" description="Disordered" evidence="5">
    <location>
        <begin position="1"/>
        <end position="22"/>
    </location>
</feature>
<dbReference type="InterPro" id="IPR019787">
    <property type="entry name" value="Znf_PHD-finger"/>
</dbReference>
<keyword evidence="3" id="KW-0862">Zinc</keyword>
<dbReference type="Pfam" id="PF03564">
    <property type="entry name" value="DUF1759"/>
    <property type="match status" value="1"/>
</dbReference>
<dbReference type="InterPro" id="IPR036397">
    <property type="entry name" value="RNaseH_sf"/>
</dbReference>
<reference evidence="9" key="1">
    <citation type="journal article" date="2015" name="Proc. Natl. Acad. Sci. U.S.A.">
        <title>Genome sequence of the Asian Tiger mosquito, Aedes albopictus, reveals insights into its biology, genetics, and evolution.</title>
        <authorList>
            <person name="Chen X.G."/>
            <person name="Jiang X."/>
            <person name="Gu J."/>
            <person name="Xu M."/>
            <person name="Wu Y."/>
            <person name="Deng Y."/>
            <person name="Zhang C."/>
            <person name="Bonizzoni M."/>
            <person name="Dermauw W."/>
            <person name="Vontas J."/>
            <person name="Armbruster P."/>
            <person name="Huang X."/>
            <person name="Yang Y."/>
            <person name="Zhang H."/>
            <person name="He W."/>
            <person name="Peng H."/>
            <person name="Liu Y."/>
            <person name="Wu K."/>
            <person name="Chen J."/>
            <person name="Lirakis M."/>
            <person name="Topalis P."/>
            <person name="Van Leeuwen T."/>
            <person name="Hall A.B."/>
            <person name="Jiang X."/>
            <person name="Thorpe C."/>
            <person name="Mueller R.L."/>
            <person name="Sun C."/>
            <person name="Waterhouse R.M."/>
            <person name="Yan G."/>
            <person name="Tu Z.J."/>
            <person name="Fang X."/>
            <person name="James A.A."/>
        </authorList>
    </citation>
    <scope>NUCLEOTIDE SEQUENCE [LARGE SCALE GENOMIC DNA]</scope>
    <source>
        <strain evidence="9">Foshan</strain>
    </source>
</reference>
<dbReference type="RefSeq" id="XP_062708611.1">
    <property type="nucleotide sequence ID" value="XM_062852627.1"/>
</dbReference>
<proteinExistence type="predicted"/>
<dbReference type="PANTHER" id="PTHR47331:SF1">
    <property type="entry name" value="GAG-LIKE PROTEIN"/>
    <property type="match status" value="1"/>
</dbReference>
<evidence type="ECO:0000259" key="7">
    <source>
        <dbReference type="PROSITE" id="PS50994"/>
    </source>
</evidence>
<feature type="compositionally biased region" description="Polar residues" evidence="5">
    <location>
        <begin position="1"/>
        <end position="15"/>
    </location>
</feature>
<keyword evidence="2 4" id="KW-0863">Zinc-finger</keyword>
<dbReference type="Gene3D" id="3.30.40.10">
    <property type="entry name" value="Zinc/RING finger domain, C3HC4 (zinc finger)"/>
    <property type="match status" value="1"/>
</dbReference>
<dbReference type="PROSITE" id="PS50016">
    <property type="entry name" value="ZF_PHD_2"/>
    <property type="match status" value="1"/>
</dbReference>
<organism evidence="8 9">
    <name type="scientific">Aedes albopictus</name>
    <name type="common">Asian tiger mosquito</name>
    <name type="synonym">Stegomyia albopicta</name>
    <dbReference type="NCBI Taxonomy" id="7160"/>
    <lineage>
        <taxon>Eukaryota</taxon>
        <taxon>Metazoa</taxon>
        <taxon>Ecdysozoa</taxon>
        <taxon>Arthropoda</taxon>
        <taxon>Hexapoda</taxon>
        <taxon>Insecta</taxon>
        <taxon>Pterygota</taxon>
        <taxon>Neoptera</taxon>
        <taxon>Endopterygota</taxon>
        <taxon>Diptera</taxon>
        <taxon>Nematocera</taxon>
        <taxon>Culicoidea</taxon>
        <taxon>Culicidae</taxon>
        <taxon>Culicinae</taxon>
        <taxon>Aedini</taxon>
        <taxon>Aedes</taxon>
        <taxon>Stegomyia</taxon>
    </lineage>
</organism>
<dbReference type="SUPFAM" id="SSF56672">
    <property type="entry name" value="DNA/RNA polymerases"/>
    <property type="match status" value="1"/>
</dbReference>
<dbReference type="InterPro" id="IPR011011">
    <property type="entry name" value="Znf_FYVE_PHD"/>
</dbReference>
<dbReference type="SUPFAM" id="SSF57903">
    <property type="entry name" value="FYVE/PHD zinc finger"/>
    <property type="match status" value="1"/>
</dbReference>
<keyword evidence="1" id="KW-0479">Metal-binding</keyword>
<dbReference type="Pfam" id="PF18701">
    <property type="entry name" value="DUF5641"/>
    <property type="match status" value="1"/>
</dbReference>
<dbReference type="Pfam" id="PF05380">
    <property type="entry name" value="Peptidase_A17"/>
    <property type="match status" value="1"/>
</dbReference>
<dbReference type="InterPro" id="IPR012337">
    <property type="entry name" value="RNaseH-like_sf"/>
</dbReference>
<dbReference type="InterPro" id="IPR013083">
    <property type="entry name" value="Znf_RING/FYVE/PHD"/>
</dbReference>
<dbReference type="InterPro" id="IPR000477">
    <property type="entry name" value="RT_dom"/>
</dbReference>
<dbReference type="InterPro" id="IPR001965">
    <property type="entry name" value="Znf_PHD"/>
</dbReference>
<dbReference type="Gene3D" id="3.30.420.10">
    <property type="entry name" value="Ribonuclease H-like superfamily/Ribonuclease H"/>
    <property type="match status" value="1"/>
</dbReference>